<evidence type="ECO:0000313" key="3">
    <source>
        <dbReference type="Proteomes" id="UP000518266"/>
    </source>
</evidence>
<organism evidence="2 3">
    <name type="scientific">Dissostichus mawsoni</name>
    <name type="common">Antarctic cod</name>
    <dbReference type="NCBI Taxonomy" id="36200"/>
    <lineage>
        <taxon>Eukaryota</taxon>
        <taxon>Metazoa</taxon>
        <taxon>Chordata</taxon>
        <taxon>Craniata</taxon>
        <taxon>Vertebrata</taxon>
        <taxon>Euteleostomi</taxon>
        <taxon>Actinopterygii</taxon>
        <taxon>Neopterygii</taxon>
        <taxon>Teleostei</taxon>
        <taxon>Neoteleostei</taxon>
        <taxon>Acanthomorphata</taxon>
        <taxon>Eupercaria</taxon>
        <taxon>Perciformes</taxon>
        <taxon>Notothenioidei</taxon>
        <taxon>Nototheniidae</taxon>
        <taxon>Dissostichus</taxon>
    </lineage>
</organism>
<accession>A0A7J5Y6L6</accession>
<dbReference type="EMBL" id="JAAKFY010000015">
    <property type="protein sequence ID" value="KAF3845074.1"/>
    <property type="molecule type" value="Genomic_DNA"/>
</dbReference>
<evidence type="ECO:0000256" key="1">
    <source>
        <dbReference type="SAM" id="MobiDB-lite"/>
    </source>
</evidence>
<feature type="compositionally biased region" description="Low complexity" evidence="1">
    <location>
        <begin position="228"/>
        <end position="250"/>
    </location>
</feature>
<dbReference type="AlphaFoldDB" id="A0A7J5Y6L6"/>
<feature type="region of interest" description="Disordered" evidence="1">
    <location>
        <begin position="144"/>
        <end position="166"/>
    </location>
</feature>
<feature type="non-terminal residue" evidence="2">
    <location>
        <position position="382"/>
    </location>
</feature>
<sequence length="382" mass="40292">MYLKLPGASSVLPDAKVFKSCSRCPSQSESLSSGSLWSSGRYLLSMGGQGPEEEGVKSLKSSSLVLLVERPTPEVGVGESLKSFCLVLLVERPRPEVVVGDSLKSSSLHTSSQVLLVENRGLMSMEGLRMELLQDVPLAAQNLPEGQRQKGEMSAKKSRVGAARQEGAPWGSIGIRWRVPSPLKKPGPDVESAESLESSSLILFVEKTRPGVVGANTPDLGGAEGLASSSSSSSLSSPSSPSSPSSMSSPRGTMGQQRPKVEGAESLESSFLILFVEKKRPAVVGVNTPDLGGAEGGASSGRSSLGEETSRGATPKGKEQGCPGGKLGMNKLTFILDSVPDLTYLFLIRSVVDREITFIACRTIHDEVLRAWGGIQSEDFSQ</sequence>
<keyword evidence="3" id="KW-1185">Reference proteome</keyword>
<evidence type="ECO:0000313" key="2">
    <source>
        <dbReference type="EMBL" id="KAF3845074.1"/>
    </source>
</evidence>
<name>A0A7J5Y6L6_DISMA</name>
<comment type="caution">
    <text evidence="2">The sequence shown here is derived from an EMBL/GenBank/DDBJ whole genome shotgun (WGS) entry which is preliminary data.</text>
</comment>
<feature type="region of interest" description="Disordered" evidence="1">
    <location>
        <begin position="286"/>
        <end position="324"/>
    </location>
</feature>
<reference evidence="2 3" key="1">
    <citation type="submission" date="2020-03" db="EMBL/GenBank/DDBJ databases">
        <title>Dissostichus mawsoni Genome sequencing and assembly.</title>
        <authorList>
            <person name="Park H."/>
        </authorList>
    </citation>
    <scope>NUCLEOTIDE SEQUENCE [LARGE SCALE GENOMIC DNA]</scope>
    <source>
        <strain evidence="2">DM0001</strain>
        <tissue evidence="2">Muscle</tissue>
    </source>
</reference>
<gene>
    <name evidence="2" type="ORF">F7725_008237</name>
</gene>
<feature type="region of interest" description="Disordered" evidence="1">
    <location>
        <begin position="215"/>
        <end position="262"/>
    </location>
</feature>
<dbReference type="Proteomes" id="UP000518266">
    <property type="component" value="Unassembled WGS sequence"/>
</dbReference>
<protein>
    <submittedName>
        <fullName evidence="2">Uncharacterized protein</fullName>
    </submittedName>
</protein>
<proteinExistence type="predicted"/>